<feature type="region of interest" description="Disordered" evidence="11">
    <location>
        <begin position="1190"/>
        <end position="1219"/>
    </location>
</feature>
<dbReference type="SMART" id="SM00355">
    <property type="entry name" value="ZnF_C2H2"/>
    <property type="match status" value="9"/>
</dbReference>
<dbReference type="PROSITE" id="PS00028">
    <property type="entry name" value="ZINC_FINGER_C2H2_1"/>
    <property type="match status" value="4"/>
</dbReference>
<dbReference type="InterPro" id="IPR036236">
    <property type="entry name" value="Znf_C2H2_sf"/>
</dbReference>
<evidence type="ECO:0000256" key="11">
    <source>
        <dbReference type="SAM" id="MobiDB-lite"/>
    </source>
</evidence>
<feature type="compositionally biased region" description="Low complexity" evidence="11">
    <location>
        <begin position="312"/>
        <end position="336"/>
    </location>
</feature>
<dbReference type="SUPFAM" id="SSF57667">
    <property type="entry name" value="beta-beta-alpha zinc fingers"/>
    <property type="match status" value="1"/>
</dbReference>
<feature type="region of interest" description="Disordered" evidence="11">
    <location>
        <begin position="835"/>
        <end position="855"/>
    </location>
</feature>
<dbReference type="Proteomes" id="UP000221080">
    <property type="component" value="Chromosome 11"/>
</dbReference>
<evidence type="ECO:0000256" key="5">
    <source>
        <dbReference type="ARBA" id="ARBA00022833"/>
    </source>
</evidence>
<keyword evidence="13" id="KW-1185">Reference proteome</keyword>
<feature type="region of interest" description="Disordered" evidence="11">
    <location>
        <begin position="381"/>
        <end position="416"/>
    </location>
</feature>
<dbReference type="Pfam" id="PF00096">
    <property type="entry name" value="zf-C2H2"/>
    <property type="match status" value="1"/>
</dbReference>
<dbReference type="KEGG" id="ipu:108271612"/>
<evidence type="ECO:0000256" key="9">
    <source>
        <dbReference type="ARBA" id="ARBA00023242"/>
    </source>
</evidence>
<dbReference type="GO" id="GO:0005634">
    <property type="term" value="C:nucleus"/>
    <property type="evidence" value="ECO:0007669"/>
    <property type="project" value="UniProtKB-SubCell"/>
</dbReference>
<reference evidence="13" key="1">
    <citation type="journal article" date="2016" name="Nat. Commun.">
        <title>The channel catfish genome sequence provides insights into the evolution of scale formation in teleosts.</title>
        <authorList>
            <person name="Liu Z."/>
            <person name="Liu S."/>
            <person name="Yao J."/>
            <person name="Bao L."/>
            <person name="Zhang J."/>
            <person name="Li Y."/>
            <person name="Jiang C."/>
            <person name="Sun L."/>
            <person name="Wang R."/>
            <person name="Zhang Y."/>
            <person name="Zhou T."/>
            <person name="Zeng Q."/>
            <person name="Fu Q."/>
            <person name="Gao S."/>
            <person name="Li N."/>
            <person name="Koren S."/>
            <person name="Jiang Y."/>
            <person name="Zimin A."/>
            <person name="Xu P."/>
            <person name="Phillippy A.M."/>
            <person name="Geng X."/>
            <person name="Song L."/>
            <person name="Sun F."/>
            <person name="Li C."/>
            <person name="Wang X."/>
            <person name="Chen A."/>
            <person name="Jin Y."/>
            <person name="Yuan Z."/>
            <person name="Yang Y."/>
            <person name="Tan S."/>
            <person name="Peatman E."/>
            <person name="Lu J."/>
            <person name="Qin Z."/>
            <person name="Dunham R."/>
            <person name="Li Z."/>
            <person name="Sonstegard T."/>
            <person name="Feng J."/>
            <person name="Danzmann R.G."/>
            <person name="Schroeder S."/>
            <person name="Scheffler B."/>
            <person name="Duke M.V."/>
            <person name="Ballard L."/>
            <person name="Kucuktas H."/>
            <person name="Kaltenboeck L."/>
            <person name="Liu H."/>
            <person name="Armbruster J."/>
            <person name="Xie Y."/>
            <person name="Kirby M.L."/>
            <person name="Tian Y."/>
            <person name="Flanagan M.E."/>
            <person name="Mu W."/>
            <person name="Waldbieser G.C."/>
        </authorList>
    </citation>
    <scope>NUCLEOTIDE SEQUENCE [LARGE SCALE GENOMIC DNA]</scope>
    <source>
        <strain evidence="13">SDA103</strain>
    </source>
</reference>
<accession>A0A9F7RPS6</accession>
<evidence type="ECO:0000313" key="13">
    <source>
        <dbReference type="Proteomes" id="UP000221080"/>
    </source>
</evidence>
<dbReference type="GO" id="GO:0000978">
    <property type="term" value="F:RNA polymerase II cis-regulatory region sequence-specific DNA binding"/>
    <property type="evidence" value="ECO:0007669"/>
    <property type="project" value="TreeGrafter"/>
</dbReference>
<evidence type="ECO:0000256" key="3">
    <source>
        <dbReference type="ARBA" id="ARBA00022737"/>
    </source>
</evidence>
<dbReference type="Gene3D" id="3.30.160.60">
    <property type="entry name" value="Classic Zinc Finger"/>
    <property type="match status" value="2"/>
</dbReference>
<dbReference type="InterPro" id="IPR051643">
    <property type="entry name" value="Transcr_Reg_ZincFinger"/>
</dbReference>
<keyword evidence="7" id="KW-0238">DNA-binding</keyword>
<sequence>MSPGEHPENWLCLEKEREKKYRKVAREEDSSEIRLKTEGWKDSKQCNAIKHKLQPEIHEVVSRAELQSKVNVATSSSKVEEIASQAMFLSKVEETASQTMFTPESAYTDNQVLFTPESANTDNQSADTDNQVLLTTEFADTANQVMLRLETDDPDNQVMLRLETDDTAKQALPTPKCGDTANRVQPAESVKNDTQPLCVTEDAAQHPLSEVSVNGRRDFSGHPSRSLWFNLRNLKAKWRQGDGWQPNIQHLTECHGDLVVAYKFPASERLAITCLDGATVLETIDAVSAMAAVRSSAEKEVETAEYCTQELSGSHTSSPTTSTCNNNNNSSSNSSSVGPQQCQSLDSHQSLLNGAQPNPFVCGSVLAAPCTDDSLPSGALVNGSASHCTSEEPHVPNKDSSPLPGTDTNPEVLEPPCELQSNTWRKAEGHVLKAPSTRTLSDSDNSDSETPLVGNNADSGAISRVGTNNSVKAGSLWDVVESESELSESSSDNYDGLNRSLREKFMCFLLKGRILDEVVKGKIKVGGLQSASSRRRKRKTCRVKRIPMEEKVNEGFSCASLINMDLDFESSVSEEHSLRQDSESLKAHIDSHLGNSQDKKNLISSENVGRPNEADTYVGGQPMPLKRELEIGLESKQSFFQCTKCNVNFKEKKHLHRHMMYHLDWHNQVGQASILCPFICKECGRSFCERSSLQKHMLIHQVRRERLMEEIKDLNDLRSQGGEARLQCPQCAFRTNCPQTFIDHAKTHEKDKHYYSCEDCSRIVLSKSDMEAHQQIAHLRACQGRVIKPLGMLICKICTFRTKYRDILRKHLELVHDQPLCDYELQSHNMVADPAGSVSKQDRVTGQTEADNLSPKFLREKQKKSGAGLSTWSSGLADLFLSDKGTQKSCKSLSSSLAKWSNGSLANNLSPSSLQCDKPSKLSRPTERINVTTGLSYVEEDNQECENVVSKQNTKYLSRFDMNLAIKSAISSKAVRLDHDVVNTSKDPSPGSSLAVQKQKSPSKRKMSIPYHNTPKKIPMILPNHESPTPERLDIYSLHSGNYNGTNFDYANQANDASYPSEGIAHFLDSSDATDPITQQGYFLKNYIHDSPDQSDLDSNVEDDDEIRTLVVKEENIESAVSEDNPECTDPNLSDSYSSYCVSPVFEPDRKCCPYCPAVFESGVGLSNHIRGHLHRCGLSYEARHMLSPEQVASQDRQPRIRRRASSLSNRIRRDKPESQTEHTCPLCLGWFDTKTGLSNHVRGHLKRIGKPISGVSKSPLCILTELLQDKDEHRNILRALEAKPRISRPFISQAFAGSEGLFLTPTGVPVKIQHSANRLVSEEGEKRKKREEKMNENSESTLVELLKKQRLDQKLAVTCHSKTARARFIVSPSKKISPEALSGSICSQGKFDGKKICIHCNATFHSGVSLSNHLRAYARRKRIAMLEGTSYDCNQKLPRSRSGPKRKAFHALHTTSEVIYTLTCRFCDLVFQGPQCVQEDWLKHLQRHLMHTAVRGTGTGMVEVPVVCEEPCAPDCVTQGL</sequence>
<feature type="domain" description="C2H2-type" evidence="12">
    <location>
        <begin position="755"/>
        <end position="778"/>
    </location>
</feature>
<evidence type="ECO:0000256" key="4">
    <source>
        <dbReference type="ARBA" id="ARBA00022771"/>
    </source>
</evidence>
<dbReference type="GO" id="GO:0000981">
    <property type="term" value="F:DNA-binding transcription factor activity, RNA polymerase II-specific"/>
    <property type="evidence" value="ECO:0007669"/>
    <property type="project" value="TreeGrafter"/>
</dbReference>
<gene>
    <name evidence="14" type="primary">znf644b</name>
</gene>
<feature type="compositionally biased region" description="Basic and acidic residues" evidence="11">
    <location>
        <begin position="1321"/>
        <end position="1337"/>
    </location>
</feature>
<keyword evidence="8" id="KW-0804">Transcription</keyword>
<comment type="subcellular location">
    <subcellularLocation>
        <location evidence="1">Nucleus</location>
    </subcellularLocation>
</comment>
<keyword evidence="4 10" id="KW-0863">Zinc-finger</keyword>
<dbReference type="InterPro" id="IPR055125">
    <property type="entry name" value="Wiz_C_Znf"/>
</dbReference>
<evidence type="ECO:0000256" key="7">
    <source>
        <dbReference type="ARBA" id="ARBA00023125"/>
    </source>
</evidence>
<feature type="region of interest" description="Disordered" evidence="11">
    <location>
        <begin position="304"/>
        <end position="343"/>
    </location>
</feature>
<dbReference type="InterPro" id="IPR013087">
    <property type="entry name" value="Znf_C2H2_type"/>
</dbReference>
<feature type="region of interest" description="Disordered" evidence="11">
    <location>
        <begin position="595"/>
        <end position="621"/>
    </location>
</feature>
<evidence type="ECO:0000256" key="10">
    <source>
        <dbReference type="PROSITE-ProRule" id="PRU00042"/>
    </source>
</evidence>
<feature type="region of interest" description="Disordered" evidence="11">
    <location>
        <begin position="982"/>
        <end position="1023"/>
    </location>
</feature>
<proteinExistence type="predicted"/>
<dbReference type="OrthoDB" id="8669871at2759"/>
<evidence type="ECO:0000256" key="8">
    <source>
        <dbReference type="ARBA" id="ARBA00023163"/>
    </source>
</evidence>
<dbReference type="GO" id="GO:0008270">
    <property type="term" value="F:zinc ion binding"/>
    <property type="evidence" value="ECO:0007669"/>
    <property type="project" value="UniProtKB-KW"/>
</dbReference>
<evidence type="ECO:0000256" key="2">
    <source>
        <dbReference type="ARBA" id="ARBA00022723"/>
    </source>
</evidence>
<dbReference type="Pfam" id="PF23015">
    <property type="entry name" value="zf-WIZ"/>
    <property type="match status" value="1"/>
</dbReference>
<evidence type="ECO:0000256" key="6">
    <source>
        <dbReference type="ARBA" id="ARBA00023015"/>
    </source>
</evidence>
<evidence type="ECO:0000256" key="1">
    <source>
        <dbReference type="ARBA" id="ARBA00004123"/>
    </source>
</evidence>
<dbReference type="PANTHER" id="PTHR24396:SF25">
    <property type="entry name" value="ZINC FINGER PROTEIN 644"/>
    <property type="match status" value="1"/>
</dbReference>
<feature type="compositionally biased region" description="Polar residues" evidence="11">
    <location>
        <begin position="982"/>
        <end position="1000"/>
    </location>
</feature>
<dbReference type="CTD" id="100537559"/>
<reference evidence="14" key="2">
    <citation type="submission" date="2025-08" db="UniProtKB">
        <authorList>
            <consortium name="RefSeq"/>
        </authorList>
    </citation>
    <scope>IDENTIFICATION</scope>
    <source>
        <tissue evidence="14">Blood</tissue>
    </source>
</reference>
<feature type="domain" description="C2H2-type" evidence="12">
    <location>
        <begin position="640"/>
        <end position="662"/>
    </location>
</feature>
<keyword evidence="6" id="KW-0805">Transcription regulation</keyword>
<dbReference type="GeneID" id="108271612"/>
<keyword evidence="9" id="KW-0539">Nucleus</keyword>
<dbReference type="PROSITE" id="PS50157">
    <property type="entry name" value="ZINC_FINGER_C2H2_2"/>
    <property type="match status" value="3"/>
</dbReference>
<feature type="domain" description="C2H2-type" evidence="12">
    <location>
        <begin position="678"/>
        <end position="705"/>
    </location>
</feature>
<evidence type="ECO:0000313" key="14">
    <source>
        <dbReference type="RefSeq" id="XP_053539802.1"/>
    </source>
</evidence>
<evidence type="ECO:0000259" key="12">
    <source>
        <dbReference type="PROSITE" id="PS50157"/>
    </source>
</evidence>
<dbReference type="RefSeq" id="XP_053539802.1">
    <property type="nucleotide sequence ID" value="XM_053683827.1"/>
</dbReference>
<protein>
    <submittedName>
        <fullName evidence="14">Zinc finger protein 644</fullName>
    </submittedName>
</protein>
<keyword evidence="2" id="KW-0479">Metal-binding</keyword>
<keyword evidence="5" id="KW-0862">Zinc</keyword>
<organism evidence="13 14">
    <name type="scientific">Ictalurus punctatus</name>
    <name type="common">Channel catfish</name>
    <name type="synonym">Silurus punctatus</name>
    <dbReference type="NCBI Taxonomy" id="7998"/>
    <lineage>
        <taxon>Eukaryota</taxon>
        <taxon>Metazoa</taxon>
        <taxon>Chordata</taxon>
        <taxon>Craniata</taxon>
        <taxon>Vertebrata</taxon>
        <taxon>Euteleostomi</taxon>
        <taxon>Actinopterygii</taxon>
        <taxon>Neopterygii</taxon>
        <taxon>Teleostei</taxon>
        <taxon>Ostariophysi</taxon>
        <taxon>Siluriformes</taxon>
        <taxon>Ictaluridae</taxon>
        <taxon>Ictalurus</taxon>
    </lineage>
</organism>
<feature type="region of interest" description="Disordered" evidence="11">
    <location>
        <begin position="433"/>
        <end position="461"/>
    </location>
</feature>
<dbReference type="FunFam" id="3.30.160.60:FF:000646">
    <property type="entry name" value="Myeloid zinc finger 1"/>
    <property type="match status" value="1"/>
</dbReference>
<dbReference type="PANTHER" id="PTHR24396">
    <property type="entry name" value="ZINC FINGER PROTEIN"/>
    <property type="match status" value="1"/>
</dbReference>
<feature type="region of interest" description="Disordered" evidence="11">
    <location>
        <begin position="1320"/>
        <end position="1341"/>
    </location>
</feature>
<keyword evidence="3" id="KW-0677">Repeat</keyword>
<name>A0A9F7RPS6_ICTPU</name>